<dbReference type="FunFam" id="3.90.550.50:FF:000038">
    <property type="entry name" value="Predicted protein"/>
    <property type="match status" value="1"/>
</dbReference>
<name>A0A834ZCU7_TETSI</name>
<dbReference type="OrthoDB" id="414175at2759"/>
<accession>A0A834ZCU7</accession>
<comment type="caution">
    <text evidence="1">The sequence shown here is derived from an EMBL/GenBank/DDBJ whole genome shotgun (WGS) entry which is preliminary data.</text>
</comment>
<keyword evidence="2" id="KW-1185">Reference proteome</keyword>
<evidence type="ECO:0000313" key="1">
    <source>
        <dbReference type="EMBL" id="KAF8402968.1"/>
    </source>
</evidence>
<gene>
    <name evidence="1" type="ORF">HHK36_011061</name>
</gene>
<organism evidence="1 2">
    <name type="scientific">Tetracentron sinense</name>
    <name type="common">Spur-leaf</name>
    <dbReference type="NCBI Taxonomy" id="13715"/>
    <lineage>
        <taxon>Eukaryota</taxon>
        <taxon>Viridiplantae</taxon>
        <taxon>Streptophyta</taxon>
        <taxon>Embryophyta</taxon>
        <taxon>Tracheophyta</taxon>
        <taxon>Spermatophyta</taxon>
        <taxon>Magnoliopsida</taxon>
        <taxon>Trochodendrales</taxon>
        <taxon>Trochodendraceae</taxon>
        <taxon>Tetracentron</taxon>
    </lineage>
</organism>
<dbReference type="OMA" id="TRWFVIG"/>
<dbReference type="AlphaFoldDB" id="A0A834ZCU7"/>
<dbReference type="Gene3D" id="3.90.550.50">
    <property type="match status" value="1"/>
</dbReference>
<sequence>MASGTSVGIANFSLVRQKIVLLCDKFGGGLCKSLAITGLVLYILHIFLSNHPCCQSSELFASLRHGWNSYTRNSSSIASTTNISHIVFGIAGYAKTWRYRRHYIDAWWRPNKTRGYLWLDRAPTEFLPWPSSSPPFRVSEDTSRFKEYKHGTPFVIRIVRVILETFREENKGVRWYVMADDDTVLFVDNLVEVLARYDHNEYFYIGEKSECVASNFDNSFEMAFGGAGFALSYPLAKAVGRNLDGCIKRYPYLHGSDHILQSCIADLGVSLTHERGFHQIDLHRDISGLLSAHPQVPLLSLHHLDVVEPIFPWMNRYESLNHLMEAAKVDPSRLLQQTICYHKQSNWSFSISWGYTAYIYEKIHPPSILEKPLQTFIPWRDTARPPYMFNTRPLSNNPCDAPHFFFFESLEKASETQVVTSYIRRWPRKLAACLSSGNHSADPISKIRVISPAKRLHGIGRRRECCDITSVSGMNVTEVRYRACMKDEAVALL</sequence>
<proteinExistence type="predicted"/>
<dbReference type="EMBL" id="JABCRI010000007">
    <property type="protein sequence ID" value="KAF8402968.1"/>
    <property type="molecule type" value="Genomic_DNA"/>
</dbReference>
<protein>
    <submittedName>
        <fullName evidence="1">Uncharacterized protein</fullName>
    </submittedName>
</protein>
<evidence type="ECO:0000313" key="2">
    <source>
        <dbReference type="Proteomes" id="UP000655225"/>
    </source>
</evidence>
<dbReference type="Pfam" id="PF04646">
    <property type="entry name" value="DUF604"/>
    <property type="match status" value="1"/>
</dbReference>
<dbReference type="PANTHER" id="PTHR10811">
    <property type="entry name" value="FRINGE-RELATED"/>
    <property type="match status" value="1"/>
</dbReference>
<dbReference type="Proteomes" id="UP000655225">
    <property type="component" value="Unassembled WGS sequence"/>
</dbReference>
<reference evidence="1 2" key="1">
    <citation type="submission" date="2020-04" db="EMBL/GenBank/DDBJ databases">
        <title>Plant Genome Project.</title>
        <authorList>
            <person name="Zhang R.-G."/>
        </authorList>
    </citation>
    <scope>NUCLEOTIDE SEQUENCE [LARGE SCALE GENOMIC DNA]</scope>
    <source>
        <strain evidence="1">YNK0</strain>
        <tissue evidence="1">Leaf</tissue>
    </source>
</reference>
<dbReference type="InterPro" id="IPR006740">
    <property type="entry name" value="DUF604"/>
</dbReference>